<evidence type="ECO:0000256" key="6">
    <source>
        <dbReference type="ARBA" id="ARBA00022982"/>
    </source>
</evidence>
<dbReference type="InterPro" id="IPR008168">
    <property type="entry name" value="Cyt_C_IC"/>
</dbReference>
<dbReference type="PANTHER" id="PTHR35008">
    <property type="entry name" value="BLL4482 PROTEIN-RELATED"/>
    <property type="match status" value="1"/>
</dbReference>
<dbReference type="Proteomes" id="UP000305709">
    <property type="component" value="Unassembled WGS sequence"/>
</dbReference>
<evidence type="ECO:0000256" key="8">
    <source>
        <dbReference type="PROSITE-ProRule" id="PRU00433"/>
    </source>
</evidence>
<dbReference type="InterPro" id="IPR009056">
    <property type="entry name" value="Cyt_c-like_dom"/>
</dbReference>
<dbReference type="InterPro" id="IPR051459">
    <property type="entry name" value="Cytochrome_c-type_DH"/>
</dbReference>
<dbReference type="OrthoDB" id="5523448at2"/>
<dbReference type="GO" id="GO:0009055">
    <property type="term" value="F:electron transfer activity"/>
    <property type="evidence" value="ECO:0007669"/>
    <property type="project" value="InterPro"/>
</dbReference>
<sequence length="152" mass="15901">MPHPARITRFALALVLGGGLATGLVAQDNDPDPEDLEQAINEEAPIVAFADPGRFVAEDGEALYNSICAGCHMPDGQGAVGAGAYPALAGNPMIEFPEYPVQVVIHGQNAMPAFGGYLDDAQVAAVVNYIRTNLGNSYTEDPATPEMASETR</sequence>
<evidence type="ECO:0000256" key="7">
    <source>
        <dbReference type="ARBA" id="ARBA00023004"/>
    </source>
</evidence>
<evidence type="ECO:0000256" key="9">
    <source>
        <dbReference type="SAM" id="SignalP"/>
    </source>
</evidence>
<evidence type="ECO:0000256" key="1">
    <source>
        <dbReference type="ARBA" id="ARBA00001926"/>
    </source>
</evidence>
<evidence type="ECO:0000256" key="2">
    <source>
        <dbReference type="ARBA" id="ARBA00022448"/>
    </source>
</evidence>
<dbReference type="PROSITE" id="PS51007">
    <property type="entry name" value="CYTC"/>
    <property type="match status" value="1"/>
</dbReference>
<dbReference type="GO" id="GO:0020037">
    <property type="term" value="F:heme binding"/>
    <property type="evidence" value="ECO:0007669"/>
    <property type="project" value="InterPro"/>
</dbReference>
<comment type="cofactor">
    <cofactor evidence="1">
        <name>heme c</name>
        <dbReference type="ChEBI" id="CHEBI:61717"/>
    </cofactor>
</comment>
<evidence type="ECO:0000259" key="10">
    <source>
        <dbReference type="PROSITE" id="PS51007"/>
    </source>
</evidence>
<protein>
    <submittedName>
        <fullName evidence="11">Cytochrome c</fullName>
    </submittedName>
</protein>
<evidence type="ECO:0000256" key="5">
    <source>
        <dbReference type="ARBA" id="ARBA00022723"/>
    </source>
</evidence>
<feature type="signal peptide" evidence="9">
    <location>
        <begin position="1"/>
        <end position="26"/>
    </location>
</feature>
<reference evidence="11 12" key="1">
    <citation type="submission" date="2019-06" db="EMBL/GenBank/DDBJ databases">
        <authorList>
            <person name="Jiang L."/>
        </authorList>
    </citation>
    <scope>NUCLEOTIDE SEQUENCE [LARGE SCALE GENOMIC DNA]</scope>
    <source>
        <strain evidence="11 12">YIM 48858</strain>
    </source>
</reference>
<evidence type="ECO:0000256" key="3">
    <source>
        <dbReference type="ARBA" id="ARBA00022617"/>
    </source>
</evidence>
<keyword evidence="2" id="KW-0813">Transport</keyword>
<dbReference type="EMBL" id="VDFV01000055">
    <property type="protein sequence ID" value="TNC62875.1"/>
    <property type="molecule type" value="Genomic_DNA"/>
</dbReference>
<name>A0A5C4N7A4_9RHOB</name>
<dbReference type="SUPFAM" id="SSF46626">
    <property type="entry name" value="Cytochrome c"/>
    <property type="match status" value="1"/>
</dbReference>
<keyword evidence="6" id="KW-0249">Electron transport</keyword>
<keyword evidence="3 8" id="KW-0349">Heme</keyword>
<dbReference type="GO" id="GO:0005506">
    <property type="term" value="F:iron ion binding"/>
    <property type="evidence" value="ECO:0007669"/>
    <property type="project" value="InterPro"/>
</dbReference>
<dbReference type="Gene3D" id="1.10.760.10">
    <property type="entry name" value="Cytochrome c-like domain"/>
    <property type="match status" value="1"/>
</dbReference>
<keyword evidence="12" id="KW-1185">Reference proteome</keyword>
<keyword evidence="4" id="KW-0679">Respiratory chain</keyword>
<gene>
    <name evidence="11" type="ORF">FHG71_20010</name>
</gene>
<feature type="chain" id="PRO_5022894411" evidence="9">
    <location>
        <begin position="27"/>
        <end position="152"/>
    </location>
</feature>
<dbReference type="Pfam" id="PF13442">
    <property type="entry name" value="Cytochrome_CBB3"/>
    <property type="match status" value="1"/>
</dbReference>
<keyword evidence="9" id="KW-0732">Signal</keyword>
<accession>A0A5C4N7A4</accession>
<proteinExistence type="predicted"/>
<keyword evidence="7 8" id="KW-0408">Iron</keyword>
<comment type="caution">
    <text evidence="11">The sequence shown here is derived from an EMBL/GenBank/DDBJ whole genome shotgun (WGS) entry which is preliminary data.</text>
</comment>
<evidence type="ECO:0000313" key="12">
    <source>
        <dbReference type="Proteomes" id="UP000305709"/>
    </source>
</evidence>
<organism evidence="11 12">
    <name type="scientific">Rubellimicrobium roseum</name>
    <dbReference type="NCBI Taxonomy" id="687525"/>
    <lineage>
        <taxon>Bacteria</taxon>
        <taxon>Pseudomonadati</taxon>
        <taxon>Pseudomonadota</taxon>
        <taxon>Alphaproteobacteria</taxon>
        <taxon>Rhodobacterales</taxon>
        <taxon>Roseobacteraceae</taxon>
        <taxon>Rubellimicrobium</taxon>
    </lineage>
</organism>
<dbReference type="PANTHER" id="PTHR35008:SF4">
    <property type="entry name" value="BLL4482 PROTEIN"/>
    <property type="match status" value="1"/>
</dbReference>
<dbReference type="InterPro" id="IPR036909">
    <property type="entry name" value="Cyt_c-like_dom_sf"/>
</dbReference>
<feature type="domain" description="Cytochrome c" evidence="10">
    <location>
        <begin position="55"/>
        <end position="134"/>
    </location>
</feature>
<dbReference type="PRINTS" id="PR00605">
    <property type="entry name" value="CYTCHROMECIC"/>
</dbReference>
<keyword evidence="5 8" id="KW-0479">Metal-binding</keyword>
<dbReference type="RefSeq" id="WP_139083469.1">
    <property type="nucleotide sequence ID" value="NZ_VDFV01000055.1"/>
</dbReference>
<dbReference type="AlphaFoldDB" id="A0A5C4N7A4"/>
<evidence type="ECO:0000256" key="4">
    <source>
        <dbReference type="ARBA" id="ARBA00022660"/>
    </source>
</evidence>
<evidence type="ECO:0000313" key="11">
    <source>
        <dbReference type="EMBL" id="TNC62875.1"/>
    </source>
</evidence>